<accession>A0ABQ8FGX0</accession>
<keyword evidence="1" id="KW-0732">Signal</keyword>
<reference evidence="2 3" key="1">
    <citation type="submission" date="2021-02" db="EMBL/GenBank/DDBJ databases">
        <title>Variation within the Batrachochytrium salamandrivorans European outbreak.</title>
        <authorList>
            <person name="Kelly M."/>
            <person name="Pasmans F."/>
            <person name="Shea T.P."/>
            <person name="Munoz J.F."/>
            <person name="Carranza S."/>
            <person name="Cuomo C.A."/>
            <person name="Martel A."/>
        </authorList>
    </citation>
    <scope>NUCLEOTIDE SEQUENCE [LARGE SCALE GENOMIC DNA]</scope>
    <source>
        <strain evidence="2 3">AMFP18/2</strain>
    </source>
</reference>
<feature type="chain" id="PRO_5047052493" evidence="1">
    <location>
        <begin position="19"/>
        <end position="266"/>
    </location>
</feature>
<proteinExistence type="predicted"/>
<evidence type="ECO:0000313" key="3">
    <source>
        <dbReference type="Proteomes" id="UP001648503"/>
    </source>
</evidence>
<keyword evidence="3" id="KW-1185">Reference proteome</keyword>
<organism evidence="2 3">
    <name type="scientific">Batrachochytrium salamandrivorans</name>
    <dbReference type="NCBI Taxonomy" id="1357716"/>
    <lineage>
        <taxon>Eukaryota</taxon>
        <taxon>Fungi</taxon>
        <taxon>Fungi incertae sedis</taxon>
        <taxon>Chytridiomycota</taxon>
        <taxon>Chytridiomycota incertae sedis</taxon>
        <taxon>Chytridiomycetes</taxon>
        <taxon>Rhizophydiales</taxon>
        <taxon>Rhizophydiales incertae sedis</taxon>
        <taxon>Batrachochytrium</taxon>
    </lineage>
</organism>
<evidence type="ECO:0000256" key="1">
    <source>
        <dbReference type="SAM" id="SignalP"/>
    </source>
</evidence>
<evidence type="ECO:0000313" key="2">
    <source>
        <dbReference type="EMBL" id="KAH6598093.1"/>
    </source>
</evidence>
<name>A0ABQ8FGX0_9FUNG</name>
<sequence>MKLISFVAISFLAITVSAKPPLRNSLYQSIRSSQSSRQFDQAEVEAEIERLREAHEKEEKIFAPIENDAKINRQNAIALIDKVSSISAELKLTAADSDARSELERKHYYAKTQFDILNSKYDNQFSSYSKAKQKRDDAKAAVDLLVENQDLIKKHNAKDGGQMGLSLGFFYNIDILKEQKDDIIKDLAILLAEWKKINVYKNGLQVDKNGLKSGLRARRIELRDKILPRESQRKIAMNILQNYKQRQSMGAQVRKFLYSYMPNTQI</sequence>
<feature type="signal peptide" evidence="1">
    <location>
        <begin position="1"/>
        <end position="18"/>
    </location>
</feature>
<gene>
    <name evidence="2" type="ORF">BASA50_003974</name>
</gene>
<dbReference type="EMBL" id="JAFCIX010000116">
    <property type="protein sequence ID" value="KAH6598093.1"/>
    <property type="molecule type" value="Genomic_DNA"/>
</dbReference>
<protein>
    <submittedName>
        <fullName evidence="2">Uncharacterized protein</fullName>
    </submittedName>
</protein>
<comment type="caution">
    <text evidence="2">The sequence shown here is derived from an EMBL/GenBank/DDBJ whole genome shotgun (WGS) entry which is preliminary data.</text>
</comment>
<dbReference type="Proteomes" id="UP001648503">
    <property type="component" value="Unassembled WGS sequence"/>
</dbReference>